<evidence type="ECO:0000313" key="1">
    <source>
        <dbReference type="Proteomes" id="UP000887579"/>
    </source>
</evidence>
<protein>
    <submittedName>
        <fullName evidence="2">Uncharacterized protein</fullName>
    </submittedName>
</protein>
<evidence type="ECO:0000313" key="2">
    <source>
        <dbReference type="WBParaSite" id="ES5_v2.g12412.t1"/>
    </source>
</evidence>
<organism evidence="1 2">
    <name type="scientific">Panagrolaimus sp. ES5</name>
    <dbReference type="NCBI Taxonomy" id="591445"/>
    <lineage>
        <taxon>Eukaryota</taxon>
        <taxon>Metazoa</taxon>
        <taxon>Ecdysozoa</taxon>
        <taxon>Nematoda</taxon>
        <taxon>Chromadorea</taxon>
        <taxon>Rhabditida</taxon>
        <taxon>Tylenchina</taxon>
        <taxon>Panagrolaimomorpha</taxon>
        <taxon>Panagrolaimoidea</taxon>
        <taxon>Panagrolaimidae</taxon>
        <taxon>Panagrolaimus</taxon>
    </lineage>
</organism>
<name>A0AC34F5P1_9BILA</name>
<dbReference type="WBParaSite" id="ES5_v2.g12412.t1">
    <property type="protein sequence ID" value="ES5_v2.g12412.t1"/>
    <property type="gene ID" value="ES5_v2.g12412"/>
</dbReference>
<accession>A0AC34F5P1</accession>
<proteinExistence type="predicted"/>
<dbReference type="Proteomes" id="UP000887579">
    <property type="component" value="Unplaced"/>
</dbReference>
<sequence>MGTVIDPIFVFEISEVMDCTSIDTGKLPDLDDPNLIAFIEKTKDPTLISDFLELLKDHLYSNEDNGIVKSNIEQRTYYRAHYRETLKKLDEKNKEFKDSQHKKASEIDKLKKDMQLASEKSELELKGANQKIVDLQKRASTMDKLFKKVQNCAEVKVNDAKAEMQKEMDNLISKLEETDKEKDQWKTEAEKFKNGYLEASKYKKDAEKLSAELHLVNARLGAENQIRQKITALLNLPDSDLDSEVPTNPVIHDEEILDDLEVSAMENDIEHFQQHQKRSISCSENKEQPDDKKMKINDSNVITGYFENPTFWMPVLLSESSNQTSIEPLPLSSFLAQILDNQHFSTGT</sequence>
<reference evidence="2" key="1">
    <citation type="submission" date="2022-11" db="UniProtKB">
        <authorList>
            <consortium name="WormBaseParasite"/>
        </authorList>
    </citation>
    <scope>IDENTIFICATION</scope>
</reference>